<evidence type="ECO:0000256" key="1">
    <source>
        <dbReference type="SAM" id="MobiDB-lite"/>
    </source>
</evidence>
<dbReference type="SMART" id="SM00368">
    <property type="entry name" value="LRR_RI"/>
    <property type="match status" value="5"/>
</dbReference>
<dbReference type="RefSeq" id="WP_369191109.1">
    <property type="nucleotide sequence ID" value="NZ_CP163431.1"/>
</dbReference>
<protein>
    <submittedName>
        <fullName evidence="2">Ribonuclease inhibitor</fullName>
    </submittedName>
</protein>
<accession>A0AB39MJV1</accession>
<feature type="compositionally biased region" description="Gly residues" evidence="1">
    <location>
        <begin position="1"/>
        <end position="22"/>
    </location>
</feature>
<dbReference type="SUPFAM" id="SSF52047">
    <property type="entry name" value="RNI-like"/>
    <property type="match status" value="1"/>
</dbReference>
<proteinExistence type="predicted"/>
<reference evidence="2" key="1">
    <citation type="submission" date="2024-07" db="EMBL/GenBank/DDBJ databases">
        <authorList>
            <person name="Yu S.T."/>
        </authorList>
    </citation>
    <scope>NUCLEOTIDE SEQUENCE</scope>
    <source>
        <strain evidence="2">R08</strain>
    </source>
</reference>
<dbReference type="InterPro" id="IPR027038">
    <property type="entry name" value="RanGap"/>
</dbReference>
<dbReference type="InterPro" id="IPR032675">
    <property type="entry name" value="LRR_dom_sf"/>
</dbReference>
<gene>
    <name evidence="2" type="ORF">AB5J58_40560</name>
</gene>
<organism evidence="2">
    <name type="scientific">Streptomyces sp. R08</name>
    <dbReference type="NCBI Taxonomy" id="3238624"/>
    <lineage>
        <taxon>Bacteria</taxon>
        <taxon>Bacillati</taxon>
        <taxon>Actinomycetota</taxon>
        <taxon>Actinomycetes</taxon>
        <taxon>Kitasatosporales</taxon>
        <taxon>Streptomycetaceae</taxon>
        <taxon>Streptomyces</taxon>
    </lineage>
</organism>
<feature type="region of interest" description="Disordered" evidence="1">
    <location>
        <begin position="1"/>
        <end position="43"/>
    </location>
</feature>
<dbReference type="EMBL" id="CP163431">
    <property type="protein sequence ID" value="XDQ06080.1"/>
    <property type="molecule type" value="Genomic_DNA"/>
</dbReference>
<dbReference type="Gene3D" id="3.80.10.10">
    <property type="entry name" value="Ribonuclease Inhibitor"/>
    <property type="match status" value="1"/>
</dbReference>
<sequence>MSGGVGDTGGSAGAGAGAGMGMGASEPPSSGSGEARPGAAPAGPEAPVAFAGVPYVRPRPVAELAPLLDWLRAGRPAGERLDFAVGTALPDGRLDLCKQELGAEGAALVSEALAQGPSPVRHLLLGTDGLGDEGAEIVAGGSGEVETLYLGCNGITAGGACRIADQLRASPEVVTGVWLKRNPLGSGGGRAAAELIASARSLRTLDLVQTGLDPAGVTVLADALLAAADNGRRIERLFIGGNPLGAEGAVPLAAVVAAGAIDELYVSAAQLGDTGALLLADALERAPYGRLVRLSVASNGIGPRAAARLVTAATAAGVALLDLGRVRAAAVLGAADNHVDLPGAEAIAEALVGAEHRLSHLVLSHTGMRSREAHRLLDTAPRALTPTRFVLGQGIAASIKRRLETLTAHVPRPALAPDVAAVRSVHRTARPGEGEHGVSDGPGR</sequence>
<evidence type="ECO:0000313" key="2">
    <source>
        <dbReference type="EMBL" id="XDQ06080.1"/>
    </source>
</evidence>
<dbReference type="AlphaFoldDB" id="A0AB39MJV1"/>
<dbReference type="PANTHER" id="PTHR24113">
    <property type="entry name" value="RAN GTPASE-ACTIVATING PROTEIN 1"/>
    <property type="match status" value="1"/>
</dbReference>
<feature type="compositionally biased region" description="Low complexity" evidence="1">
    <location>
        <begin position="23"/>
        <end position="43"/>
    </location>
</feature>
<dbReference type="GO" id="GO:0005096">
    <property type="term" value="F:GTPase activator activity"/>
    <property type="evidence" value="ECO:0007669"/>
    <property type="project" value="InterPro"/>
</dbReference>
<name>A0AB39MJV1_9ACTN</name>